<dbReference type="AlphaFoldDB" id="A0A2K3N579"/>
<gene>
    <name evidence="2" type="ORF">L195_g021443</name>
</gene>
<accession>A0A2K3N579</accession>
<dbReference type="InterPro" id="IPR057939">
    <property type="entry name" value="TRF2_HOY1_PH"/>
</dbReference>
<proteinExistence type="predicted"/>
<dbReference type="Pfam" id="PF24818">
    <property type="entry name" value="PH_TRF2_HOY1"/>
    <property type="match status" value="1"/>
</dbReference>
<organism evidence="2 3">
    <name type="scientific">Trifolium pratense</name>
    <name type="common">Red clover</name>
    <dbReference type="NCBI Taxonomy" id="57577"/>
    <lineage>
        <taxon>Eukaryota</taxon>
        <taxon>Viridiplantae</taxon>
        <taxon>Streptophyta</taxon>
        <taxon>Embryophyta</taxon>
        <taxon>Tracheophyta</taxon>
        <taxon>Spermatophyta</taxon>
        <taxon>Magnoliopsida</taxon>
        <taxon>eudicotyledons</taxon>
        <taxon>Gunneridae</taxon>
        <taxon>Pentapetalae</taxon>
        <taxon>rosids</taxon>
        <taxon>fabids</taxon>
        <taxon>Fabales</taxon>
        <taxon>Fabaceae</taxon>
        <taxon>Papilionoideae</taxon>
        <taxon>50 kb inversion clade</taxon>
        <taxon>NPAAA clade</taxon>
        <taxon>Hologalegina</taxon>
        <taxon>IRL clade</taxon>
        <taxon>Trifolieae</taxon>
        <taxon>Trifolium</taxon>
    </lineage>
</organism>
<evidence type="ECO:0000313" key="2">
    <source>
        <dbReference type="EMBL" id="PNX98201.1"/>
    </source>
</evidence>
<dbReference type="PANTHER" id="PTHR33494">
    <property type="entry name" value="OS02G0793800 PROTEIN"/>
    <property type="match status" value="1"/>
</dbReference>
<dbReference type="Proteomes" id="UP000236291">
    <property type="component" value="Unassembled WGS sequence"/>
</dbReference>
<dbReference type="PANTHER" id="PTHR33494:SF1">
    <property type="entry name" value="C2H2-TYPE DOMAIN-CONTAINING PROTEIN-RELATED"/>
    <property type="match status" value="1"/>
</dbReference>
<protein>
    <recommendedName>
        <fullName evidence="1">TRF2/HOY1 PH-like domain-containing protein</fullName>
    </recommendedName>
</protein>
<dbReference type="EMBL" id="ASHM01016390">
    <property type="protein sequence ID" value="PNX98201.1"/>
    <property type="molecule type" value="Genomic_DNA"/>
</dbReference>
<reference evidence="2 3" key="2">
    <citation type="journal article" date="2017" name="Front. Plant Sci.">
        <title>Gene Classification and Mining of Molecular Markers Useful in Red Clover (Trifolium pratense) Breeding.</title>
        <authorList>
            <person name="Istvanek J."/>
            <person name="Dluhosova J."/>
            <person name="Dluhos P."/>
            <person name="Patkova L."/>
            <person name="Nedelnik J."/>
            <person name="Repkova J."/>
        </authorList>
    </citation>
    <scope>NUCLEOTIDE SEQUENCE [LARGE SCALE GENOMIC DNA]</scope>
    <source>
        <strain evidence="3">cv. Tatra</strain>
        <tissue evidence="2">Young leaves</tissue>
    </source>
</reference>
<feature type="domain" description="TRF2/HOY1 PH-like" evidence="1">
    <location>
        <begin position="1"/>
        <end position="32"/>
    </location>
</feature>
<dbReference type="STRING" id="57577.A0A2K3N579"/>
<evidence type="ECO:0000313" key="3">
    <source>
        <dbReference type="Proteomes" id="UP000236291"/>
    </source>
</evidence>
<sequence>YKSRYEGDLVAKCYFAKHKLVWEVLDSGLKHKQNECYGPGKGKGPFIPPGMLPPARVAKGSAWSENETGAMVRGVGKYIDTSATQAELFEVRKPFQLWWRYCGSWSFKAKRRWWRYRESWSFKVERRWWRYCGSWFKPGRCFCCLCCNNTFA</sequence>
<feature type="non-terminal residue" evidence="2">
    <location>
        <position position="1"/>
    </location>
</feature>
<comment type="caution">
    <text evidence="2">The sequence shown here is derived from an EMBL/GenBank/DDBJ whole genome shotgun (WGS) entry which is preliminary data.</text>
</comment>
<name>A0A2K3N579_TRIPR</name>
<evidence type="ECO:0000259" key="1">
    <source>
        <dbReference type="Pfam" id="PF24818"/>
    </source>
</evidence>
<reference evidence="2 3" key="1">
    <citation type="journal article" date="2014" name="Am. J. Bot.">
        <title>Genome assembly and annotation for red clover (Trifolium pratense; Fabaceae).</title>
        <authorList>
            <person name="Istvanek J."/>
            <person name="Jaros M."/>
            <person name="Krenek A."/>
            <person name="Repkova J."/>
        </authorList>
    </citation>
    <scope>NUCLEOTIDE SEQUENCE [LARGE SCALE GENOMIC DNA]</scope>
    <source>
        <strain evidence="3">cv. Tatra</strain>
        <tissue evidence="2">Young leaves</tissue>
    </source>
</reference>